<evidence type="ECO:0000313" key="3">
    <source>
        <dbReference type="EMBL" id="RQT16289.1"/>
    </source>
</evidence>
<reference evidence="3 4" key="1">
    <citation type="submission" date="2018-08" db="EMBL/GenBank/DDBJ databases">
        <title>Comparative analysis of Burkholderia isolates from Puerto Rico.</title>
        <authorList>
            <person name="Hall C."/>
            <person name="Sahl J."/>
            <person name="Wagner D."/>
        </authorList>
    </citation>
    <scope>NUCLEOTIDE SEQUENCE [LARGE SCALE GENOMIC DNA]</scope>
    <source>
        <strain evidence="3 4">Bp9025</strain>
    </source>
</reference>
<comment type="similarity">
    <text evidence="1">Belongs to the thioesterase family.</text>
</comment>
<name>A0A3N8R9L4_9BURK</name>
<dbReference type="InterPro" id="IPR012223">
    <property type="entry name" value="TEII"/>
</dbReference>
<dbReference type="Proteomes" id="UP000277921">
    <property type="component" value="Unassembled WGS sequence"/>
</dbReference>
<dbReference type="GO" id="GO:0008610">
    <property type="term" value="P:lipid biosynthetic process"/>
    <property type="evidence" value="ECO:0007669"/>
    <property type="project" value="TreeGrafter"/>
</dbReference>
<dbReference type="SUPFAM" id="SSF53474">
    <property type="entry name" value="alpha/beta-Hydrolases"/>
    <property type="match status" value="1"/>
</dbReference>
<evidence type="ECO:0000259" key="2">
    <source>
        <dbReference type="Pfam" id="PF00975"/>
    </source>
</evidence>
<dbReference type="EMBL" id="QTQV01000007">
    <property type="protein sequence ID" value="RQT16289.1"/>
    <property type="molecule type" value="Genomic_DNA"/>
</dbReference>
<dbReference type="Pfam" id="PF00975">
    <property type="entry name" value="Thioesterase"/>
    <property type="match status" value="1"/>
</dbReference>
<gene>
    <name evidence="3" type="ORF">DF051_14175</name>
</gene>
<protein>
    <submittedName>
        <fullName evidence="3">Thioesterase</fullName>
    </submittedName>
</protein>
<dbReference type="InterPro" id="IPR029058">
    <property type="entry name" value="AB_hydrolase_fold"/>
</dbReference>
<dbReference type="Gene3D" id="3.40.50.1820">
    <property type="entry name" value="alpha/beta hydrolase"/>
    <property type="match status" value="1"/>
</dbReference>
<accession>A0A3N8R9L4</accession>
<proteinExistence type="inferred from homology"/>
<evidence type="ECO:0000256" key="1">
    <source>
        <dbReference type="ARBA" id="ARBA00007169"/>
    </source>
</evidence>
<dbReference type="AlphaFoldDB" id="A0A3N8R9L4"/>
<dbReference type="RefSeq" id="WP_124578864.1">
    <property type="nucleotide sequence ID" value="NZ_QTQV01000007.1"/>
</dbReference>
<sequence length="266" mass="29122">MALLPSTLTIPRERPAARHRLLVFHHACGAAANYYRWAASFPDDIEIWLIELPGRGKSLGTRAIDTLSELIDFLRALRPLLPRDYSVFGHSMGALIAYCFARDMAQLGHPPVWLGASGTDAPFYPHRHVPLDGAPVHRRDDADIVDYVVSLGGTPREVAEHDALRAMLLKLAKADFRVIETCFPLPSATALPCPVTVFSGRDDTLLSPAGQRDWLRASQHTVTFHAFDGGHFYLLENPAAVQHAIGEALADAVRCDTAEASASPCR</sequence>
<comment type="caution">
    <text evidence="3">The sequence shown here is derived from an EMBL/GenBank/DDBJ whole genome shotgun (WGS) entry which is preliminary data.</text>
</comment>
<feature type="domain" description="Thioesterase" evidence="2">
    <location>
        <begin position="20"/>
        <end position="244"/>
    </location>
</feature>
<dbReference type="PANTHER" id="PTHR11487">
    <property type="entry name" value="THIOESTERASE"/>
    <property type="match status" value="1"/>
</dbReference>
<dbReference type="PANTHER" id="PTHR11487:SF0">
    <property type="entry name" value="S-ACYL FATTY ACID SYNTHASE THIOESTERASE, MEDIUM CHAIN"/>
    <property type="match status" value="1"/>
</dbReference>
<evidence type="ECO:0000313" key="4">
    <source>
        <dbReference type="Proteomes" id="UP000277921"/>
    </source>
</evidence>
<dbReference type="InterPro" id="IPR001031">
    <property type="entry name" value="Thioesterase"/>
</dbReference>
<organism evidence="3 4">
    <name type="scientific">Burkholderia contaminans</name>
    <dbReference type="NCBI Taxonomy" id="488447"/>
    <lineage>
        <taxon>Bacteria</taxon>
        <taxon>Pseudomonadati</taxon>
        <taxon>Pseudomonadota</taxon>
        <taxon>Betaproteobacteria</taxon>
        <taxon>Burkholderiales</taxon>
        <taxon>Burkholderiaceae</taxon>
        <taxon>Burkholderia</taxon>
        <taxon>Burkholderia cepacia complex</taxon>
    </lineage>
</organism>